<reference evidence="2" key="1">
    <citation type="submission" date="2022-06" db="EMBL/GenBank/DDBJ databases">
        <title>Rothia sp. isolated from sandalwood seedling.</title>
        <authorList>
            <person name="Tuikhar N."/>
            <person name="Kirdat K."/>
            <person name="Thorat V."/>
            <person name="Swetha P."/>
            <person name="Padma S."/>
            <person name="Sundararaj R."/>
            <person name="Yadav A."/>
        </authorList>
    </citation>
    <scope>NUCLEOTIDE SEQUENCE</scope>
    <source>
        <strain evidence="2">AR01</strain>
    </source>
</reference>
<dbReference type="SUPFAM" id="SSF52200">
    <property type="entry name" value="Toll/Interleukin receptor TIR domain"/>
    <property type="match status" value="1"/>
</dbReference>
<proteinExistence type="predicted"/>
<dbReference type="Proteomes" id="UP001139502">
    <property type="component" value="Unassembled WGS sequence"/>
</dbReference>
<organism evidence="2 3">
    <name type="scientific">Rothia santali</name>
    <dbReference type="NCBI Taxonomy" id="2949643"/>
    <lineage>
        <taxon>Bacteria</taxon>
        <taxon>Bacillati</taxon>
        <taxon>Actinomycetota</taxon>
        <taxon>Actinomycetes</taxon>
        <taxon>Micrococcales</taxon>
        <taxon>Micrococcaceae</taxon>
        <taxon>Rothia</taxon>
    </lineage>
</organism>
<dbReference type="InterPro" id="IPR000157">
    <property type="entry name" value="TIR_dom"/>
</dbReference>
<dbReference type="Gene3D" id="3.40.50.10140">
    <property type="entry name" value="Toll/interleukin-1 receptor homology (TIR) domain"/>
    <property type="match status" value="1"/>
</dbReference>
<dbReference type="GO" id="GO:0007165">
    <property type="term" value="P:signal transduction"/>
    <property type="evidence" value="ECO:0007669"/>
    <property type="project" value="InterPro"/>
</dbReference>
<name>A0A9X2HFK0_9MICC</name>
<feature type="domain" description="TIR" evidence="1">
    <location>
        <begin position="96"/>
        <end position="171"/>
    </location>
</feature>
<dbReference type="InterPro" id="IPR035897">
    <property type="entry name" value="Toll_tir_struct_dom_sf"/>
</dbReference>
<dbReference type="RefSeq" id="WP_254166227.1">
    <property type="nucleotide sequence ID" value="NZ_JANAFB010000014.1"/>
</dbReference>
<accession>A0A9X2HFK0</accession>
<gene>
    <name evidence="2" type="ORF">NBM05_07405</name>
</gene>
<evidence type="ECO:0000259" key="1">
    <source>
        <dbReference type="Pfam" id="PF13676"/>
    </source>
</evidence>
<evidence type="ECO:0000313" key="2">
    <source>
        <dbReference type="EMBL" id="MCP3425837.1"/>
    </source>
</evidence>
<protein>
    <submittedName>
        <fullName evidence="2">Toll/interleukin-1 receptor domain-containing protein</fullName>
    </submittedName>
</protein>
<keyword evidence="2" id="KW-0675">Receptor</keyword>
<dbReference type="Pfam" id="PF13676">
    <property type="entry name" value="TIR_2"/>
    <property type="match status" value="1"/>
</dbReference>
<keyword evidence="3" id="KW-1185">Reference proteome</keyword>
<comment type="caution">
    <text evidence="2">The sequence shown here is derived from an EMBL/GenBank/DDBJ whole genome shotgun (WGS) entry which is preliminary data.</text>
</comment>
<dbReference type="EMBL" id="JANAFB010000014">
    <property type="protein sequence ID" value="MCP3425837.1"/>
    <property type="molecule type" value="Genomic_DNA"/>
</dbReference>
<sequence length="302" mass="33926">MSLSRTERFNLKSKICDAITDDISCSTPRLNMLLAEFGLQAVDWGENSLESVLGPVKDQDLLELGQTVLGQDADELREAMSEAEFGNWNPQQVRLFISHSAHHKGFVADVASRLAVIGVHGFVAHEDMRASIPWQNQIEEALRTMDAFVLLTHPEVNDSAWCHQEVGWAYGRSVPRYAIRMGGDPQAFIASPQWNSHAQSSAREVAEDIGNWLSGIEELGETMAEGLFSALEQATDYLSAGATAERIAMLSRLSDEQWERLDRVYWSNDQVYRCGLVYRALRPFYGEHDRDFPPPKPAQQQD</sequence>
<dbReference type="AlphaFoldDB" id="A0A9X2HFK0"/>
<evidence type="ECO:0000313" key="3">
    <source>
        <dbReference type="Proteomes" id="UP001139502"/>
    </source>
</evidence>